<dbReference type="GO" id="GO:0032259">
    <property type="term" value="P:methylation"/>
    <property type="evidence" value="ECO:0007669"/>
    <property type="project" value="UniProtKB-KW"/>
</dbReference>
<dbReference type="InterPro" id="IPR029063">
    <property type="entry name" value="SAM-dependent_MTases_sf"/>
</dbReference>
<feature type="domain" description="DUF7059" evidence="6">
    <location>
        <begin position="24"/>
        <end position="108"/>
    </location>
</feature>
<name>A0A4U6QIK0_9ACTN</name>
<sequence>MTANAALPLTDLETVDRLGDDLRSAGYDAEGVPTLLGPSANRALARGEFPPALRATRERTPLGVLVRLFLLGRTESAADVAAALPRTGLERALQAQVLERVDRDTVRAGLDVRPHADDTAEYLVVSDLDSDTRPGPVRTDHVLGIGQASITLARQVIREPVERALDLGTGCGIQALHLGPHAGSIVATDVNRRALALAAATARLNGQQWDLRDGSLFDPVADETFDLIVSNPPFVIGTGEAAFTYRDSGMVGDSVCAALLAGTRQRLNPGGTAQYLANWIVRDDADWRTRVGEWVYGSGCEAWVVQRELADPAEYVGLWLADSGEAGSEQAAATAERWLDWFAAENVTGIGMGSIALRRTDTADPAVTLDELTAAGDELTGPEVAAFLARRSWVLQRSDRDLLATPLSLAADAILEHRAVAGHEGWTTVLRMLARDSGPGATLQLDEWGEALLGGCTGLAPLSLQIELLAAVHGLNEDALAAAVLPSVRVAITRGLLHPVAA</sequence>
<feature type="domain" description="DUF7782" evidence="7">
    <location>
        <begin position="385"/>
        <end position="499"/>
    </location>
</feature>
<dbReference type="Pfam" id="PF25004">
    <property type="entry name" value="DUF7782"/>
    <property type="match status" value="1"/>
</dbReference>
<organism evidence="8 9">
    <name type="scientific">Nakamurella flava</name>
    <dbReference type="NCBI Taxonomy" id="2576308"/>
    <lineage>
        <taxon>Bacteria</taxon>
        <taxon>Bacillati</taxon>
        <taxon>Actinomycetota</taxon>
        <taxon>Actinomycetes</taxon>
        <taxon>Nakamurellales</taxon>
        <taxon>Nakamurellaceae</taxon>
        <taxon>Nakamurella</taxon>
    </lineage>
</organism>
<dbReference type="GO" id="GO:0035657">
    <property type="term" value="C:eRF1 methyltransferase complex"/>
    <property type="evidence" value="ECO:0007669"/>
    <property type="project" value="TreeGrafter"/>
</dbReference>
<dbReference type="AlphaFoldDB" id="A0A4U6QIK0"/>
<evidence type="ECO:0000313" key="8">
    <source>
        <dbReference type="EMBL" id="TKV60234.1"/>
    </source>
</evidence>
<evidence type="ECO:0000259" key="5">
    <source>
        <dbReference type="Pfam" id="PF05175"/>
    </source>
</evidence>
<dbReference type="SUPFAM" id="SSF53335">
    <property type="entry name" value="S-adenosyl-L-methionine-dependent methyltransferases"/>
    <property type="match status" value="1"/>
</dbReference>
<evidence type="ECO:0000259" key="7">
    <source>
        <dbReference type="Pfam" id="PF25004"/>
    </source>
</evidence>
<dbReference type="PANTHER" id="PTHR45875">
    <property type="entry name" value="METHYLTRANSFERASE N6AMT1"/>
    <property type="match status" value="1"/>
</dbReference>
<dbReference type="PANTHER" id="PTHR45875:SF1">
    <property type="entry name" value="METHYLTRANSFERASE N6AMT1"/>
    <property type="match status" value="1"/>
</dbReference>
<proteinExistence type="inferred from homology"/>
<dbReference type="EMBL" id="SZZH01000001">
    <property type="protein sequence ID" value="TKV60234.1"/>
    <property type="molecule type" value="Genomic_DNA"/>
</dbReference>
<keyword evidence="4" id="KW-0949">S-adenosyl-L-methionine</keyword>
<dbReference type="InterPro" id="IPR002052">
    <property type="entry name" value="DNA_methylase_N6_adenine_CS"/>
</dbReference>
<evidence type="ECO:0000256" key="2">
    <source>
        <dbReference type="ARBA" id="ARBA00022603"/>
    </source>
</evidence>
<dbReference type="Gene3D" id="3.40.50.150">
    <property type="entry name" value="Vaccinia Virus protein VP39"/>
    <property type="match status" value="1"/>
</dbReference>
<dbReference type="InterPro" id="IPR007848">
    <property type="entry name" value="Small_mtfrase_dom"/>
</dbReference>
<accession>A0A4U6QIK0</accession>
<evidence type="ECO:0000256" key="1">
    <source>
        <dbReference type="ARBA" id="ARBA00006149"/>
    </source>
</evidence>
<dbReference type="InterPro" id="IPR052190">
    <property type="entry name" value="Euk-Arch_PrmC-MTase"/>
</dbReference>
<dbReference type="Pfam" id="PF05175">
    <property type="entry name" value="MTS"/>
    <property type="match status" value="1"/>
</dbReference>
<dbReference type="GO" id="GO:0008757">
    <property type="term" value="F:S-adenosylmethionine-dependent methyltransferase activity"/>
    <property type="evidence" value="ECO:0007669"/>
    <property type="project" value="TreeGrafter"/>
</dbReference>
<dbReference type="Pfam" id="PF23186">
    <property type="entry name" value="DUF7059"/>
    <property type="match status" value="1"/>
</dbReference>
<dbReference type="GO" id="GO:0008170">
    <property type="term" value="F:N-methyltransferase activity"/>
    <property type="evidence" value="ECO:0007669"/>
    <property type="project" value="UniProtKB-ARBA"/>
</dbReference>
<evidence type="ECO:0000259" key="6">
    <source>
        <dbReference type="Pfam" id="PF23186"/>
    </source>
</evidence>
<dbReference type="InterPro" id="IPR055487">
    <property type="entry name" value="DUF7059"/>
</dbReference>
<dbReference type="Proteomes" id="UP000306985">
    <property type="component" value="Unassembled WGS sequence"/>
</dbReference>
<evidence type="ECO:0000256" key="3">
    <source>
        <dbReference type="ARBA" id="ARBA00022679"/>
    </source>
</evidence>
<protein>
    <submittedName>
        <fullName evidence="8">Methyltransferase</fullName>
    </submittedName>
</protein>
<dbReference type="OrthoDB" id="129465at2"/>
<evidence type="ECO:0000313" key="9">
    <source>
        <dbReference type="Proteomes" id="UP000306985"/>
    </source>
</evidence>
<dbReference type="PROSITE" id="PS00092">
    <property type="entry name" value="N6_MTASE"/>
    <property type="match status" value="1"/>
</dbReference>
<reference evidence="8 9" key="1">
    <citation type="submission" date="2019-05" db="EMBL/GenBank/DDBJ databases">
        <title>Nakamurella sp. N5BH11, whole genome shotgun sequence.</title>
        <authorList>
            <person name="Tuo L."/>
        </authorList>
    </citation>
    <scope>NUCLEOTIDE SEQUENCE [LARGE SCALE GENOMIC DNA]</scope>
    <source>
        <strain evidence="8 9">N5BH11</strain>
    </source>
</reference>
<keyword evidence="2 8" id="KW-0489">Methyltransferase</keyword>
<feature type="domain" description="Methyltransferase small" evidence="5">
    <location>
        <begin position="148"/>
        <end position="274"/>
    </location>
</feature>
<dbReference type="CDD" id="cd02440">
    <property type="entry name" value="AdoMet_MTases"/>
    <property type="match status" value="1"/>
</dbReference>
<dbReference type="GO" id="GO:0008276">
    <property type="term" value="F:protein methyltransferase activity"/>
    <property type="evidence" value="ECO:0007669"/>
    <property type="project" value="TreeGrafter"/>
</dbReference>
<comment type="caution">
    <text evidence="8">The sequence shown here is derived from an EMBL/GenBank/DDBJ whole genome shotgun (WGS) entry which is preliminary data.</text>
</comment>
<evidence type="ECO:0000256" key="4">
    <source>
        <dbReference type="ARBA" id="ARBA00022691"/>
    </source>
</evidence>
<dbReference type="RefSeq" id="WP_137447537.1">
    <property type="nucleotide sequence ID" value="NZ_SZZH01000001.1"/>
</dbReference>
<keyword evidence="3 8" id="KW-0808">Transferase</keyword>
<comment type="similarity">
    <text evidence="1">Belongs to the eukaryotic/archaeal PrmC-related family.</text>
</comment>
<gene>
    <name evidence="8" type="ORF">FDO65_00410</name>
</gene>
<dbReference type="GO" id="GO:0003676">
    <property type="term" value="F:nucleic acid binding"/>
    <property type="evidence" value="ECO:0007669"/>
    <property type="project" value="InterPro"/>
</dbReference>
<keyword evidence="9" id="KW-1185">Reference proteome</keyword>
<dbReference type="InterPro" id="IPR056684">
    <property type="entry name" value="DUF7782"/>
</dbReference>